<protein>
    <submittedName>
        <fullName evidence="1">Uncharacterized protein</fullName>
    </submittedName>
</protein>
<evidence type="ECO:0000313" key="1">
    <source>
        <dbReference type="EMBL" id="SFA41305.1"/>
    </source>
</evidence>
<dbReference type="OrthoDB" id="772381at2"/>
<dbReference type="RefSeq" id="WP_090980543.1">
    <property type="nucleotide sequence ID" value="NZ_FOJM01000002.1"/>
</dbReference>
<keyword evidence="2" id="KW-1185">Reference proteome</keyword>
<name>A0A1I0SP75_9SPHI</name>
<reference evidence="2" key="1">
    <citation type="submission" date="2016-10" db="EMBL/GenBank/DDBJ databases">
        <authorList>
            <person name="Varghese N."/>
            <person name="Submissions S."/>
        </authorList>
    </citation>
    <scope>NUCLEOTIDE SEQUENCE [LARGE SCALE GENOMIC DNA]</scope>
    <source>
        <strain evidence="2">DSM 18130</strain>
    </source>
</reference>
<sequence>MASLLLNSLSGDRAEGPGLESAREVLELFYGSYGVDRVRLVLFSVFQAYALNDRKGFLNMDTSEGEVAELFDGLVGLVAAVEVLMESGRIEGVGG</sequence>
<accession>A0A1I0SP75</accession>
<dbReference type="EMBL" id="FOJM01000002">
    <property type="protein sequence ID" value="SFA41305.1"/>
    <property type="molecule type" value="Genomic_DNA"/>
</dbReference>
<evidence type="ECO:0000313" key="2">
    <source>
        <dbReference type="Proteomes" id="UP000198836"/>
    </source>
</evidence>
<organism evidence="1 2">
    <name type="scientific">Pedobacter suwonensis</name>
    <dbReference type="NCBI Taxonomy" id="332999"/>
    <lineage>
        <taxon>Bacteria</taxon>
        <taxon>Pseudomonadati</taxon>
        <taxon>Bacteroidota</taxon>
        <taxon>Sphingobacteriia</taxon>
        <taxon>Sphingobacteriales</taxon>
        <taxon>Sphingobacteriaceae</taxon>
        <taxon>Pedobacter</taxon>
    </lineage>
</organism>
<dbReference type="STRING" id="332999.SAMN04488511_102295"/>
<gene>
    <name evidence="1" type="ORF">SAMN04488511_102295</name>
</gene>
<proteinExistence type="predicted"/>
<dbReference type="AlphaFoldDB" id="A0A1I0SP75"/>
<dbReference type="Proteomes" id="UP000198836">
    <property type="component" value="Unassembled WGS sequence"/>
</dbReference>